<feature type="transmembrane region" description="Helical" evidence="9">
    <location>
        <begin position="148"/>
        <end position="169"/>
    </location>
</feature>
<dbReference type="InterPro" id="IPR036097">
    <property type="entry name" value="HisK_dim/P_sf"/>
</dbReference>
<dbReference type="SUPFAM" id="SSF55785">
    <property type="entry name" value="PYP-like sensor domain (PAS domain)"/>
    <property type="match status" value="1"/>
</dbReference>
<dbReference type="InterPro" id="IPR003661">
    <property type="entry name" value="HisK_dim/P_dom"/>
</dbReference>
<evidence type="ECO:0000256" key="7">
    <source>
        <dbReference type="ARBA" id="ARBA00023012"/>
    </source>
</evidence>
<evidence type="ECO:0000256" key="9">
    <source>
        <dbReference type="SAM" id="Phobius"/>
    </source>
</evidence>
<dbReference type="GO" id="GO:0000155">
    <property type="term" value="F:phosphorelay sensor kinase activity"/>
    <property type="evidence" value="ECO:0007669"/>
    <property type="project" value="InterPro"/>
</dbReference>
<dbReference type="AlphaFoldDB" id="A0A1T5KXV5"/>
<evidence type="ECO:0000313" key="12">
    <source>
        <dbReference type="Proteomes" id="UP000190857"/>
    </source>
</evidence>
<feature type="transmembrane region" description="Helical" evidence="9">
    <location>
        <begin position="21"/>
        <end position="41"/>
    </location>
</feature>
<dbReference type="SMART" id="SM00387">
    <property type="entry name" value="HATPase_c"/>
    <property type="match status" value="1"/>
</dbReference>
<sequence>MPLLEPQPSLRGRFRVFYRTQLPFALGALGLFIAVAIILPYTLDVPILLTGFVIAAVATVAALVVPWEKVNPHWMLVVPALDLVAVAFMRDILLPFVPSTGLLCVFPLLWIAYGFRSWAAVVAVAGTLFIVVFPFFATGGLPRTPLEWLNIVMLPTIAIGITATVNVAAAQLRRAQAAVAARGREVNRTLRRSQDAEALSTAILETVNAGVAFYDAEGKLSRSNPRAAEMTERSGFRADVPPYAGPEAREADRVTLIPLDQQVIPRALRGDLIKNHLEWLGPEGDQIAILATSDQVRRPNGELFGTVIVGHDVTALAEAVNLREEFLATVSHELRTPLASILGFLELVEEEIDTEALGVDEYTAVIRRNAEELLRRVTELLSVSDGRMSTLLTDISPAEVVRQSVHKLGPMARSKDIRLTQTISGEIRLQADAHRLEQAIDNLISNAVKYSPAGSIVRVGFGFDDAEARITVSDDGRGMNREEVRQSTEKFYRAQGVRDDAVQGVGIGLSIVKAIIESHGGRIEIDSVPGRGTTVALVLPR</sequence>
<feature type="transmembrane region" description="Helical" evidence="9">
    <location>
        <begin position="118"/>
        <end position="136"/>
    </location>
</feature>
<dbReference type="Gene3D" id="1.10.287.130">
    <property type="match status" value="1"/>
</dbReference>
<dbReference type="OrthoDB" id="9757990at2"/>
<evidence type="ECO:0000256" key="6">
    <source>
        <dbReference type="ARBA" id="ARBA00022777"/>
    </source>
</evidence>
<feature type="domain" description="Histidine kinase" evidence="10">
    <location>
        <begin position="329"/>
        <end position="541"/>
    </location>
</feature>
<dbReference type="CDD" id="cd00082">
    <property type="entry name" value="HisKA"/>
    <property type="match status" value="1"/>
</dbReference>
<keyword evidence="9" id="KW-0812">Transmembrane</keyword>
<dbReference type="PRINTS" id="PR00344">
    <property type="entry name" value="BCTRLSENSOR"/>
</dbReference>
<dbReference type="Pfam" id="PF02518">
    <property type="entry name" value="HATPase_c"/>
    <property type="match status" value="1"/>
</dbReference>
<feature type="transmembrane region" description="Helical" evidence="9">
    <location>
        <begin position="47"/>
        <end position="67"/>
    </location>
</feature>
<keyword evidence="6 11" id="KW-0418">Kinase</keyword>
<dbReference type="InterPro" id="IPR035965">
    <property type="entry name" value="PAS-like_dom_sf"/>
</dbReference>
<dbReference type="SUPFAM" id="SSF55874">
    <property type="entry name" value="ATPase domain of HSP90 chaperone/DNA topoisomerase II/histidine kinase"/>
    <property type="match status" value="1"/>
</dbReference>
<dbReference type="RefSeq" id="WP_079728664.1">
    <property type="nucleotide sequence ID" value="NZ_FUZP01000003.1"/>
</dbReference>
<keyword evidence="12" id="KW-1185">Reference proteome</keyword>
<accession>A0A1T5KXV5</accession>
<evidence type="ECO:0000256" key="4">
    <source>
        <dbReference type="ARBA" id="ARBA00022553"/>
    </source>
</evidence>
<dbReference type="SUPFAM" id="SSF47384">
    <property type="entry name" value="Homodimeric domain of signal transducing histidine kinase"/>
    <property type="match status" value="1"/>
</dbReference>
<keyword evidence="5" id="KW-0808">Transferase</keyword>
<dbReference type="InterPro" id="IPR005467">
    <property type="entry name" value="His_kinase_dom"/>
</dbReference>
<dbReference type="PANTHER" id="PTHR43547:SF2">
    <property type="entry name" value="HYBRID SIGNAL TRANSDUCTION HISTIDINE KINASE C"/>
    <property type="match status" value="1"/>
</dbReference>
<organism evidence="11 12">
    <name type="scientific">Okibacterium fritillariae</name>
    <dbReference type="NCBI Taxonomy" id="123320"/>
    <lineage>
        <taxon>Bacteria</taxon>
        <taxon>Bacillati</taxon>
        <taxon>Actinomycetota</taxon>
        <taxon>Actinomycetes</taxon>
        <taxon>Micrococcales</taxon>
        <taxon>Microbacteriaceae</taxon>
        <taxon>Okibacterium</taxon>
    </lineage>
</organism>
<dbReference type="EMBL" id="FUZP01000003">
    <property type="protein sequence ID" value="SKC68483.1"/>
    <property type="molecule type" value="Genomic_DNA"/>
</dbReference>
<dbReference type="InterPro" id="IPR036890">
    <property type="entry name" value="HATPase_C_sf"/>
</dbReference>
<dbReference type="CDD" id="cd00075">
    <property type="entry name" value="HATPase"/>
    <property type="match status" value="1"/>
</dbReference>
<dbReference type="Proteomes" id="UP000190857">
    <property type="component" value="Unassembled WGS sequence"/>
</dbReference>
<comment type="subcellular location">
    <subcellularLocation>
        <location evidence="2">Cell membrane</location>
    </subcellularLocation>
</comment>
<dbReference type="Pfam" id="PF00512">
    <property type="entry name" value="HisKA"/>
    <property type="match status" value="1"/>
</dbReference>
<dbReference type="Gene3D" id="3.30.565.10">
    <property type="entry name" value="Histidine kinase-like ATPase, C-terminal domain"/>
    <property type="match status" value="1"/>
</dbReference>
<evidence type="ECO:0000256" key="3">
    <source>
        <dbReference type="ARBA" id="ARBA00012438"/>
    </source>
</evidence>
<dbReference type="FunFam" id="3.30.565.10:FF:000006">
    <property type="entry name" value="Sensor histidine kinase WalK"/>
    <property type="match status" value="1"/>
</dbReference>
<evidence type="ECO:0000256" key="5">
    <source>
        <dbReference type="ARBA" id="ARBA00022679"/>
    </source>
</evidence>
<dbReference type="PROSITE" id="PS50109">
    <property type="entry name" value="HIS_KIN"/>
    <property type="match status" value="1"/>
</dbReference>
<keyword evidence="9" id="KW-1133">Transmembrane helix</keyword>
<evidence type="ECO:0000313" key="11">
    <source>
        <dbReference type="EMBL" id="SKC68483.1"/>
    </source>
</evidence>
<dbReference type="EC" id="2.7.13.3" evidence="3"/>
<protein>
    <recommendedName>
        <fullName evidence="3">histidine kinase</fullName>
        <ecNumber evidence="3">2.7.13.3</ecNumber>
    </recommendedName>
</protein>
<dbReference type="STRING" id="123320.SAMN06309945_2637"/>
<evidence type="ECO:0000256" key="2">
    <source>
        <dbReference type="ARBA" id="ARBA00004236"/>
    </source>
</evidence>
<name>A0A1T5KXV5_9MICO</name>
<comment type="catalytic activity">
    <reaction evidence="1">
        <text>ATP + protein L-histidine = ADP + protein N-phospho-L-histidine.</text>
        <dbReference type="EC" id="2.7.13.3"/>
    </reaction>
</comment>
<feature type="transmembrane region" description="Helical" evidence="9">
    <location>
        <begin position="96"/>
        <end position="113"/>
    </location>
</feature>
<dbReference type="GO" id="GO:0005886">
    <property type="term" value="C:plasma membrane"/>
    <property type="evidence" value="ECO:0007669"/>
    <property type="project" value="UniProtKB-SubCell"/>
</dbReference>
<gene>
    <name evidence="11" type="ORF">SAMN06309945_2637</name>
</gene>
<dbReference type="PANTHER" id="PTHR43547">
    <property type="entry name" value="TWO-COMPONENT HISTIDINE KINASE"/>
    <property type="match status" value="1"/>
</dbReference>
<reference evidence="11 12" key="1">
    <citation type="submission" date="2017-02" db="EMBL/GenBank/DDBJ databases">
        <authorList>
            <person name="Peterson S.W."/>
        </authorList>
    </citation>
    <scope>NUCLEOTIDE SEQUENCE [LARGE SCALE GENOMIC DNA]</scope>
    <source>
        <strain evidence="11 12">VKM Ac-2059</strain>
    </source>
</reference>
<keyword evidence="7" id="KW-0902">Two-component regulatory system</keyword>
<dbReference type="InterPro" id="IPR004358">
    <property type="entry name" value="Sig_transdc_His_kin-like_C"/>
</dbReference>
<dbReference type="Gene3D" id="3.30.450.20">
    <property type="entry name" value="PAS domain"/>
    <property type="match status" value="1"/>
</dbReference>
<evidence type="ECO:0000256" key="1">
    <source>
        <dbReference type="ARBA" id="ARBA00000085"/>
    </source>
</evidence>
<dbReference type="SMART" id="SM00388">
    <property type="entry name" value="HisKA"/>
    <property type="match status" value="1"/>
</dbReference>
<keyword evidence="9" id="KW-0472">Membrane</keyword>
<dbReference type="InterPro" id="IPR003594">
    <property type="entry name" value="HATPase_dom"/>
</dbReference>
<keyword evidence="4" id="KW-0597">Phosphoprotein</keyword>
<evidence type="ECO:0000259" key="10">
    <source>
        <dbReference type="PROSITE" id="PS50109"/>
    </source>
</evidence>
<evidence type="ECO:0000256" key="8">
    <source>
        <dbReference type="SAM" id="MobiDB-lite"/>
    </source>
</evidence>
<proteinExistence type="predicted"/>
<feature type="region of interest" description="Disordered" evidence="8">
    <location>
        <begin position="224"/>
        <end position="244"/>
    </location>
</feature>